<dbReference type="PROSITE" id="PS50208">
    <property type="entry name" value="CASPASE_P20"/>
    <property type="match status" value="1"/>
</dbReference>
<keyword evidence="5" id="KW-0788">Thiol protease</keyword>
<name>A0AAN8PGM9_POLSC</name>
<dbReference type="InterPro" id="IPR033139">
    <property type="entry name" value="Caspase_cys_AS"/>
</dbReference>
<evidence type="ECO:0000256" key="4">
    <source>
        <dbReference type="ARBA" id="ARBA00022801"/>
    </source>
</evidence>
<dbReference type="SUPFAM" id="SSF52129">
    <property type="entry name" value="Caspase-like"/>
    <property type="match status" value="1"/>
</dbReference>
<keyword evidence="6" id="KW-0865">Zymogen</keyword>
<dbReference type="GO" id="GO:0006915">
    <property type="term" value="P:apoptotic process"/>
    <property type="evidence" value="ECO:0007669"/>
    <property type="project" value="UniProtKB-KW"/>
</dbReference>
<dbReference type="GO" id="GO:0042981">
    <property type="term" value="P:regulation of apoptotic process"/>
    <property type="evidence" value="ECO:0007669"/>
    <property type="project" value="InterPro"/>
</dbReference>
<evidence type="ECO:0000256" key="7">
    <source>
        <dbReference type="RuleBase" id="RU003971"/>
    </source>
</evidence>
<feature type="domain" description="Caspase family p10" evidence="9">
    <location>
        <begin position="406"/>
        <end position="495"/>
    </location>
</feature>
<dbReference type="Pfam" id="PF00656">
    <property type="entry name" value="Peptidase_C14"/>
    <property type="match status" value="1"/>
</dbReference>
<feature type="region of interest" description="Disordered" evidence="8">
    <location>
        <begin position="518"/>
        <end position="560"/>
    </location>
</feature>
<dbReference type="Gene3D" id="3.40.50.1460">
    <property type="match status" value="1"/>
</dbReference>
<feature type="domain" description="CARD" evidence="11">
    <location>
        <begin position="1"/>
        <end position="91"/>
    </location>
</feature>
<dbReference type="PANTHER" id="PTHR47901:SF8">
    <property type="entry name" value="CASPASE-3"/>
    <property type="match status" value="1"/>
</dbReference>
<dbReference type="InterPro" id="IPR001309">
    <property type="entry name" value="Pept_C14_p20"/>
</dbReference>
<evidence type="ECO:0000313" key="13">
    <source>
        <dbReference type="Proteomes" id="UP001372834"/>
    </source>
</evidence>
<feature type="domain" description="Caspase family p20" evidence="10">
    <location>
        <begin position="246"/>
        <end position="376"/>
    </location>
</feature>
<evidence type="ECO:0000256" key="2">
    <source>
        <dbReference type="ARBA" id="ARBA00022670"/>
    </source>
</evidence>
<dbReference type="Gene3D" id="1.10.533.10">
    <property type="entry name" value="Death Domain, Fas"/>
    <property type="match status" value="1"/>
</dbReference>
<comment type="similarity">
    <text evidence="1 7">Belongs to the peptidase C14A family.</text>
</comment>
<keyword evidence="4" id="KW-0378">Hydrolase</keyword>
<accession>A0AAN8PGM9</accession>
<dbReference type="GO" id="GO:0006508">
    <property type="term" value="P:proteolysis"/>
    <property type="evidence" value="ECO:0007669"/>
    <property type="project" value="UniProtKB-KW"/>
</dbReference>
<dbReference type="InterPro" id="IPR002138">
    <property type="entry name" value="Pept_C14_p10"/>
</dbReference>
<sequence length="574" mass="65260">MLKIHRDSITSNLAALVEETNLNILIPQLLSRNVFNDRMIIRIMNPSHSVKRQKNDLYTEILKRGPHAFANLQSALESSGHLLLAQLLRDTEMKLRSDETLSSNAGHSNSSQSLVVNNLDSMSIDSREVDHEEMTSCRECAGIKSASSASNDQNTNCNNKNQDSGITNDLNNLSFETQKDLSCKMYRYPEYMKKWDKDFEFGEFPYTSNVIVCSNERFLPVKVKCGSNFKEQNHPGPPVYKMDSNPRGVALVVNNINFGDSEEFKTRYGADNDEFRLTKLLEQLHYDVEVHRNKTKLEMVDIVNKFSQRDELQEADSIIVTFMSHGEEGDTEDNSKIVGIDGMGLAINDIVSFFHNDACKALIGKPKVFFFQACRGVLEDPGVLLSRYFIHRRIENDGRAVRFPSIQNRIRSQSDIFIAFPVPPGRKANRDRITGTWFIQAIIDIFSEHAWNTHLEDMMKMVDLRIKNTNNLYTSNFQSLTTKTIGWNKNLYFNPGLARDKHTGEVIFLGNNKEEACANNEEKDVTDSPTDSKRPCPSSPINNYAKLKEDQDNESERNRNAGKGCYNFLGCNAI</sequence>
<dbReference type="PROSITE" id="PS50209">
    <property type="entry name" value="CARD"/>
    <property type="match status" value="1"/>
</dbReference>
<evidence type="ECO:0000259" key="11">
    <source>
        <dbReference type="PROSITE" id="PS50209"/>
    </source>
</evidence>
<dbReference type="PROSITE" id="PS01122">
    <property type="entry name" value="CASPASE_CYS"/>
    <property type="match status" value="1"/>
</dbReference>
<evidence type="ECO:0000256" key="5">
    <source>
        <dbReference type="ARBA" id="ARBA00022807"/>
    </source>
</evidence>
<keyword evidence="3" id="KW-0053">Apoptosis</keyword>
<dbReference type="PRINTS" id="PR00376">
    <property type="entry name" value="IL1BCENZYME"/>
</dbReference>
<feature type="compositionally biased region" description="Basic and acidic residues" evidence="8">
    <location>
        <begin position="546"/>
        <end position="559"/>
    </location>
</feature>
<feature type="compositionally biased region" description="Basic and acidic residues" evidence="8">
    <location>
        <begin position="518"/>
        <end position="534"/>
    </location>
</feature>
<reference evidence="12 13" key="1">
    <citation type="submission" date="2023-10" db="EMBL/GenBank/DDBJ databases">
        <title>Genomes of two closely related lineages of the louse Polyplax serrata with different host specificities.</title>
        <authorList>
            <person name="Martinu J."/>
            <person name="Tarabai H."/>
            <person name="Stefka J."/>
            <person name="Hypsa V."/>
        </authorList>
    </citation>
    <scope>NUCLEOTIDE SEQUENCE [LARGE SCALE GENOMIC DNA]</scope>
    <source>
        <strain evidence="12">HR10_N</strain>
    </source>
</reference>
<dbReference type="InterPro" id="IPR029030">
    <property type="entry name" value="Caspase-like_dom_sf"/>
</dbReference>
<gene>
    <name evidence="12" type="ORF">RUM43_014260</name>
</gene>
<comment type="caution">
    <text evidence="12">The sequence shown here is derived from an EMBL/GenBank/DDBJ whole genome shotgun (WGS) entry which is preliminary data.</text>
</comment>
<dbReference type="InterPro" id="IPR002398">
    <property type="entry name" value="Pept_C14"/>
</dbReference>
<organism evidence="12 13">
    <name type="scientific">Polyplax serrata</name>
    <name type="common">Common mouse louse</name>
    <dbReference type="NCBI Taxonomy" id="468196"/>
    <lineage>
        <taxon>Eukaryota</taxon>
        <taxon>Metazoa</taxon>
        <taxon>Ecdysozoa</taxon>
        <taxon>Arthropoda</taxon>
        <taxon>Hexapoda</taxon>
        <taxon>Insecta</taxon>
        <taxon>Pterygota</taxon>
        <taxon>Neoptera</taxon>
        <taxon>Paraneoptera</taxon>
        <taxon>Psocodea</taxon>
        <taxon>Troctomorpha</taxon>
        <taxon>Phthiraptera</taxon>
        <taxon>Anoplura</taxon>
        <taxon>Polyplacidae</taxon>
        <taxon>Polyplax</taxon>
    </lineage>
</organism>
<evidence type="ECO:0000256" key="6">
    <source>
        <dbReference type="ARBA" id="ARBA00023145"/>
    </source>
</evidence>
<evidence type="ECO:0000256" key="1">
    <source>
        <dbReference type="ARBA" id="ARBA00010134"/>
    </source>
</evidence>
<dbReference type="InterPro" id="IPR011029">
    <property type="entry name" value="DEATH-like_dom_sf"/>
</dbReference>
<evidence type="ECO:0000259" key="9">
    <source>
        <dbReference type="PROSITE" id="PS50207"/>
    </source>
</evidence>
<dbReference type="GO" id="GO:0004197">
    <property type="term" value="F:cysteine-type endopeptidase activity"/>
    <property type="evidence" value="ECO:0007669"/>
    <property type="project" value="InterPro"/>
</dbReference>
<dbReference type="EMBL" id="JAWJWE010000009">
    <property type="protein sequence ID" value="KAK6631164.1"/>
    <property type="molecule type" value="Genomic_DNA"/>
</dbReference>
<dbReference type="SUPFAM" id="SSF47986">
    <property type="entry name" value="DEATH domain"/>
    <property type="match status" value="1"/>
</dbReference>
<dbReference type="AlphaFoldDB" id="A0AAN8PGM9"/>
<evidence type="ECO:0000256" key="8">
    <source>
        <dbReference type="SAM" id="MobiDB-lite"/>
    </source>
</evidence>
<protein>
    <submittedName>
        <fullName evidence="12">Uncharacterized protein</fullName>
    </submittedName>
</protein>
<dbReference type="Proteomes" id="UP001372834">
    <property type="component" value="Unassembled WGS sequence"/>
</dbReference>
<dbReference type="InterPro" id="IPR011600">
    <property type="entry name" value="Pept_C14_caspase"/>
</dbReference>
<dbReference type="SMART" id="SM00115">
    <property type="entry name" value="CASc"/>
    <property type="match status" value="1"/>
</dbReference>
<evidence type="ECO:0000313" key="12">
    <source>
        <dbReference type="EMBL" id="KAK6631164.1"/>
    </source>
</evidence>
<dbReference type="PANTHER" id="PTHR47901">
    <property type="entry name" value="CASPASE RECRUITMENT DOMAIN-CONTAINING PROTEIN 18"/>
    <property type="match status" value="1"/>
</dbReference>
<dbReference type="InterPro" id="IPR001315">
    <property type="entry name" value="CARD"/>
</dbReference>
<dbReference type="PROSITE" id="PS50207">
    <property type="entry name" value="CASPASE_P10"/>
    <property type="match status" value="1"/>
</dbReference>
<evidence type="ECO:0000259" key="10">
    <source>
        <dbReference type="PROSITE" id="PS50208"/>
    </source>
</evidence>
<proteinExistence type="inferred from homology"/>
<evidence type="ECO:0000256" key="3">
    <source>
        <dbReference type="ARBA" id="ARBA00022703"/>
    </source>
</evidence>
<dbReference type="InterPro" id="IPR015917">
    <property type="entry name" value="Pept_C14A"/>
</dbReference>
<keyword evidence="2" id="KW-0645">Protease</keyword>